<dbReference type="Proteomes" id="UP000663877">
    <property type="component" value="Unassembled WGS sequence"/>
</dbReference>
<dbReference type="SMART" id="SM00389">
    <property type="entry name" value="HOX"/>
    <property type="match status" value="1"/>
</dbReference>
<dbReference type="EMBL" id="CAJNOI010000459">
    <property type="protein sequence ID" value="CAF1284306.1"/>
    <property type="molecule type" value="Genomic_DNA"/>
</dbReference>
<evidence type="ECO:0000313" key="9">
    <source>
        <dbReference type="Proteomes" id="UP000663877"/>
    </source>
</evidence>
<comment type="subcellular location">
    <subcellularLocation>
        <location evidence="1 2">Nucleus</location>
    </subcellularLocation>
</comment>
<protein>
    <recommendedName>
        <fullName evidence="3">Homeobox domain-containing protein</fullName>
    </recommendedName>
</protein>
<dbReference type="InterPro" id="IPR009057">
    <property type="entry name" value="Homeodomain-like_sf"/>
</dbReference>
<keyword evidence="1 2" id="KW-0238">DNA-binding</keyword>
<proteinExistence type="predicted"/>
<gene>
    <name evidence="4" type="ORF">BJG266_LOCUS14695</name>
    <name evidence="5" type="ORF">BJG266_LOCUS31379</name>
    <name evidence="6" type="ORF">QVE165_LOCUS41504</name>
    <name evidence="7" type="ORF">QVE165_LOCUS47675</name>
</gene>
<keyword evidence="1 2" id="KW-0371">Homeobox</keyword>
<dbReference type="OrthoDB" id="4187154at2759"/>
<reference evidence="5" key="1">
    <citation type="submission" date="2021-02" db="EMBL/GenBank/DDBJ databases">
        <authorList>
            <person name="Nowell W R."/>
        </authorList>
    </citation>
    <scope>NUCLEOTIDE SEQUENCE</scope>
</reference>
<dbReference type="GO" id="GO:0003677">
    <property type="term" value="F:DNA binding"/>
    <property type="evidence" value="ECO:0007669"/>
    <property type="project" value="UniProtKB-UniRule"/>
</dbReference>
<dbReference type="Gene3D" id="1.10.10.60">
    <property type="entry name" value="Homeodomain-like"/>
    <property type="match status" value="1"/>
</dbReference>
<evidence type="ECO:0000256" key="1">
    <source>
        <dbReference type="PROSITE-ProRule" id="PRU00108"/>
    </source>
</evidence>
<dbReference type="Proteomes" id="UP000663832">
    <property type="component" value="Unassembled WGS sequence"/>
</dbReference>
<evidence type="ECO:0000256" key="2">
    <source>
        <dbReference type="RuleBase" id="RU000682"/>
    </source>
</evidence>
<evidence type="ECO:0000313" key="4">
    <source>
        <dbReference type="EMBL" id="CAF0977742.1"/>
    </source>
</evidence>
<accession>A0A815C9R9</accession>
<organism evidence="5 9">
    <name type="scientific">Adineta steineri</name>
    <dbReference type="NCBI Taxonomy" id="433720"/>
    <lineage>
        <taxon>Eukaryota</taxon>
        <taxon>Metazoa</taxon>
        <taxon>Spiralia</taxon>
        <taxon>Gnathifera</taxon>
        <taxon>Rotifera</taxon>
        <taxon>Eurotatoria</taxon>
        <taxon>Bdelloidea</taxon>
        <taxon>Adinetida</taxon>
        <taxon>Adinetidae</taxon>
        <taxon>Adineta</taxon>
    </lineage>
</organism>
<evidence type="ECO:0000313" key="5">
    <source>
        <dbReference type="EMBL" id="CAF1284306.1"/>
    </source>
</evidence>
<dbReference type="CDD" id="cd00086">
    <property type="entry name" value="homeodomain"/>
    <property type="match status" value="1"/>
</dbReference>
<dbReference type="EMBL" id="CAJNOM010000764">
    <property type="protein sequence ID" value="CAF1558293.1"/>
    <property type="molecule type" value="Genomic_DNA"/>
</dbReference>
<evidence type="ECO:0000259" key="3">
    <source>
        <dbReference type="PROSITE" id="PS50071"/>
    </source>
</evidence>
<evidence type="ECO:0000313" key="7">
    <source>
        <dbReference type="EMBL" id="CAF1558293.1"/>
    </source>
</evidence>
<feature type="DNA-binding region" description="Homeobox" evidence="1">
    <location>
        <begin position="95"/>
        <end position="148"/>
    </location>
</feature>
<keyword evidence="1 2" id="KW-0539">Nucleus</keyword>
<sequence length="178" mass="20281">MQQSSSFIYPSSPSSNLSFSDSGYSSPSLHFSSCPYSNESFYLSPSHSYPLSSSIYDQSVVNSTPISSFKNCQYKYDQNRQLTTSSPLVHCARKRISDEAIEYLNTFYARNKRPTDVEKDHLAVQCNITLAQVNTWFNNARSRRGDTRTKLTQKLLKKQIDSLSNQIVQLQQQQSCSF</sequence>
<dbReference type="GO" id="GO:0005634">
    <property type="term" value="C:nucleus"/>
    <property type="evidence" value="ECO:0007669"/>
    <property type="project" value="UniProtKB-SubCell"/>
</dbReference>
<dbReference type="EMBL" id="CAJNOM010000496">
    <property type="protein sequence ID" value="CAF1469793.1"/>
    <property type="molecule type" value="Genomic_DNA"/>
</dbReference>
<evidence type="ECO:0000313" key="6">
    <source>
        <dbReference type="EMBL" id="CAF1469793.1"/>
    </source>
</evidence>
<dbReference type="EMBL" id="CAJNOI010000063">
    <property type="protein sequence ID" value="CAF0977742.1"/>
    <property type="molecule type" value="Genomic_DNA"/>
</dbReference>
<evidence type="ECO:0000313" key="8">
    <source>
        <dbReference type="Proteomes" id="UP000663832"/>
    </source>
</evidence>
<comment type="caution">
    <text evidence="5">The sequence shown here is derived from an EMBL/GenBank/DDBJ whole genome shotgun (WGS) entry which is preliminary data.</text>
</comment>
<dbReference type="Pfam" id="PF00046">
    <property type="entry name" value="Homeodomain"/>
    <property type="match status" value="1"/>
</dbReference>
<feature type="domain" description="Homeobox" evidence="3">
    <location>
        <begin position="93"/>
        <end position="147"/>
    </location>
</feature>
<keyword evidence="8" id="KW-1185">Reference proteome</keyword>
<dbReference type="SUPFAM" id="SSF46689">
    <property type="entry name" value="Homeodomain-like"/>
    <property type="match status" value="1"/>
</dbReference>
<dbReference type="InterPro" id="IPR001356">
    <property type="entry name" value="HD"/>
</dbReference>
<name>A0A815C9R9_9BILA</name>
<dbReference type="PROSITE" id="PS50071">
    <property type="entry name" value="HOMEOBOX_2"/>
    <property type="match status" value="1"/>
</dbReference>
<dbReference type="AlphaFoldDB" id="A0A815C9R9"/>